<accession>A0AAE1Z270</accession>
<keyword evidence="2 4" id="KW-0472">Membrane</keyword>
<dbReference type="PANTHER" id="PTHR31234">
    <property type="entry name" value="LATE EMBRYOGENESIS ABUNDANT (LEA) HYDROXYPROLINE-RICH GLYCOPROTEIN FAMILY"/>
    <property type="match status" value="1"/>
</dbReference>
<evidence type="ECO:0000313" key="6">
    <source>
        <dbReference type="Proteomes" id="UP001293254"/>
    </source>
</evidence>
<dbReference type="EMBL" id="JACGWO010000001">
    <property type="protein sequence ID" value="KAK4440910.1"/>
    <property type="molecule type" value="Genomic_DNA"/>
</dbReference>
<dbReference type="GO" id="GO:0098542">
    <property type="term" value="P:defense response to other organism"/>
    <property type="evidence" value="ECO:0007669"/>
    <property type="project" value="InterPro"/>
</dbReference>
<keyword evidence="6" id="KW-1185">Reference proteome</keyword>
<comment type="caution">
    <text evidence="5">The sequence shown here is derived from an EMBL/GenBank/DDBJ whole genome shotgun (WGS) entry which is preliminary data.</text>
</comment>
<feature type="transmembrane region" description="Helical" evidence="4">
    <location>
        <begin position="46"/>
        <end position="69"/>
    </location>
</feature>
<reference evidence="5" key="1">
    <citation type="submission" date="2020-06" db="EMBL/GenBank/DDBJ databases">
        <authorList>
            <person name="Li T."/>
            <person name="Hu X."/>
            <person name="Zhang T."/>
            <person name="Song X."/>
            <person name="Zhang H."/>
            <person name="Dai N."/>
            <person name="Sheng W."/>
            <person name="Hou X."/>
            <person name="Wei L."/>
        </authorList>
    </citation>
    <scope>NUCLEOTIDE SEQUENCE</scope>
    <source>
        <strain evidence="5">3651</strain>
        <tissue evidence="5">Leaf</tissue>
    </source>
</reference>
<name>A0AAE1Z270_9LAMI</name>
<dbReference type="GO" id="GO:0005886">
    <property type="term" value="C:plasma membrane"/>
    <property type="evidence" value="ECO:0007669"/>
    <property type="project" value="TreeGrafter"/>
</dbReference>
<evidence type="ECO:0000313" key="5">
    <source>
        <dbReference type="EMBL" id="KAK4440910.1"/>
    </source>
</evidence>
<evidence type="ECO:0008006" key="7">
    <source>
        <dbReference type="Google" id="ProtNLM"/>
    </source>
</evidence>
<evidence type="ECO:0000256" key="2">
    <source>
        <dbReference type="ARBA" id="ARBA00023136"/>
    </source>
</evidence>
<evidence type="ECO:0000256" key="1">
    <source>
        <dbReference type="ARBA" id="ARBA00004370"/>
    </source>
</evidence>
<gene>
    <name evidence="5" type="ORF">Salat_0425900</name>
</gene>
<dbReference type="InterPro" id="IPR044839">
    <property type="entry name" value="NDR1-like"/>
</dbReference>
<protein>
    <recommendedName>
        <fullName evidence="7">Late embryogenesis abundant protein LEA-2 subgroup domain-containing protein</fullName>
    </recommendedName>
</protein>
<sequence length="233" mass="25572">MAGSATRNRLPKSASRRVTASQDDFDTEHGRRKCGCSSICSSCCAWVSLIIGTVALLFLLCAGIIFAFLQSNLPEVRLQRLDVNKLQAEDKNQETLLSASFEVKLNVTNGSGRMELAYSGMTATMMSAGFNFDNVELNDMRQAPHTTTDIYVKTSAKREVVDEATAQELKDKSKVHVLVITVGIKGRIDFYSSGSKMISLPFKIDCHSIDQSEIDNGHAPKCNTRLTPLGWSV</sequence>
<evidence type="ECO:0000256" key="4">
    <source>
        <dbReference type="SAM" id="Phobius"/>
    </source>
</evidence>
<dbReference type="AlphaFoldDB" id="A0AAE1Z270"/>
<organism evidence="5 6">
    <name type="scientific">Sesamum alatum</name>
    <dbReference type="NCBI Taxonomy" id="300844"/>
    <lineage>
        <taxon>Eukaryota</taxon>
        <taxon>Viridiplantae</taxon>
        <taxon>Streptophyta</taxon>
        <taxon>Embryophyta</taxon>
        <taxon>Tracheophyta</taxon>
        <taxon>Spermatophyta</taxon>
        <taxon>Magnoliopsida</taxon>
        <taxon>eudicotyledons</taxon>
        <taxon>Gunneridae</taxon>
        <taxon>Pentapetalae</taxon>
        <taxon>asterids</taxon>
        <taxon>lamiids</taxon>
        <taxon>Lamiales</taxon>
        <taxon>Pedaliaceae</taxon>
        <taxon>Sesamum</taxon>
    </lineage>
</organism>
<comment type="subcellular location">
    <subcellularLocation>
        <location evidence="1">Membrane</location>
    </subcellularLocation>
</comment>
<evidence type="ECO:0000256" key="3">
    <source>
        <dbReference type="SAM" id="MobiDB-lite"/>
    </source>
</evidence>
<reference evidence="5" key="2">
    <citation type="journal article" date="2024" name="Plant">
        <title>Genomic evolution and insights into agronomic trait innovations of Sesamum species.</title>
        <authorList>
            <person name="Miao H."/>
            <person name="Wang L."/>
            <person name="Qu L."/>
            <person name="Liu H."/>
            <person name="Sun Y."/>
            <person name="Le M."/>
            <person name="Wang Q."/>
            <person name="Wei S."/>
            <person name="Zheng Y."/>
            <person name="Lin W."/>
            <person name="Duan Y."/>
            <person name="Cao H."/>
            <person name="Xiong S."/>
            <person name="Wang X."/>
            <person name="Wei L."/>
            <person name="Li C."/>
            <person name="Ma Q."/>
            <person name="Ju M."/>
            <person name="Zhao R."/>
            <person name="Li G."/>
            <person name="Mu C."/>
            <person name="Tian Q."/>
            <person name="Mei H."/>
            <person name="Zhang T."/>
            <person name="Gao T."/>
            <person name="Zhang H."/>
        </authorList>
    </citation>
    <scope>NUCLEOTIDE SEQUENCE</scope>
    <source>
        <strain evidence="5">3651</strain>
    </source>
</reference>
<dbReference type="PANTHER" id="PTHR31234:SF32">
    <property type="entry name" value="LATE EMBRYOGENESIS ABUNDANT (LEA) HYDROXYPROLINE-RICH GLYCOPROTEIN FAMILY"/>
    <property type="match status" value="1"/>
</dbReference>
<keyword evidence="4" id="KW-1133">Transmembrane helix</keyword>
<keyword evidence="4" id="KW-0812">Transmembrane</keyword>
<dbReference type="Proteomes" id="UP001293254">
    <property type="component" value="Unassembled WGS sequence"/>
</dbReference>
<feature type="region of interest" description="Disordered" evidence="3">
    <location>
        <begin position="1"/>
        <end position="30"/>
    </location>
</feature>
<proteinExistence type="predicted"/>